<proteinExistence type="predicted"/>
<keyword evidence="1" id="KW-0812">Transmembrane</keyword>
<keyword evidence="1" id="KW-1133">Transmembrane helix</keyword>
<name>A0A5C5ZAA6_9BACT</name>
<sequence>MLLNALSRKASVTIFEFGVVQKPKSIRGEGIACANGIFLCVYLGCIHGMIGDHSRLRLKRGKHSQQPSSITVSGQASSHVTFSQLNLPIVLRSKDNETCRSNVSSRGT</sequence>
<keyword evidence="1" id="KW-0472">Membrane</keyword>
<dbReference type="Proteomes" id="UP000315010">
    <property type="component" value="Unassembled WGS sequence"/>
</dbReference>
<dbReference type="EMBL" id="SJPJ01000001">
    <property type="protein sequence ID" value="TWT84262.1"/>
    <property type="molecule type" value="Genomic_DNA"/>
</dbReference>
<accession>A0A5C5ZAA6</accession>
<comment type="caution">
    <text evidence="2">The sequence shown here is derived from an EMBL/GenBank/DDBJ whole genome shotgun (WGS) entry which is preliminary data.</text>
</comment>
<reference evidence="2 3" key="1">
    <citation type="submission" date="2019-02" db="EMBL/GenBank/DDBJ databases">
        <title>Deep-cultivation of Planctomycetes and their phenomic and genomic characterization uncovers novel biology.</title>
        <authorList>
            <person name="Wiegand S."/>
            <person name="Jogler M."/>
            <person name="Boedeker C."/>
            <person name="Pinto D."/>
            <person name="Vollmers J."/>
            <person name="Rivas-Marin E."/>
            <person name="Kohn T."/>
            <person name="Peeters S.H."/>
            <person name="Heuer A."/>
            <person name="Rast P."/>
            <person name="Oberbeckmann S."/>
            <person name="Bunk B."/>
            <person name="Jeske O."/>
            <person name="Meyerdierks A."/>
            <person name="Storesund J.E."/>
            <person name="Kallscheuer N."/>
            <person name="Luecker S."/>
            <person name="Lage O.M."/>
            <person name="Pohl T."/>
            <person name="Merkel B.J."/>
            <person name="Hornburger P."/>
            <person name="Mueller R.-W."/>
            <person name="Bruemmer F."/>
            <person name="Labrenz M."/>
            <person name="Spormann A.M."/>
            <person name="Op Den Camp H."/>
            <person name="Overmann J."/>
            <person name="Amann R."/>
            <person name="Jetten M.S.M."/>
            <person name="Mascher T."/>
            <person name="Medema M.H."/>
            <person name="Devos D.P."/>
            <person name="Kaster A.-K."/>
            <person name="Ovreas L."/>
            <person name="Rohde M."/>
            <person name="Galperin M.Y."/>
            <person name="Jogler C."/>
        </authorList>
    </citation>
    <scope>NUCLEOTIDE SEQUENCE [LARGE SCALE GENOMIC DNA]</scope>
    <source>
        <strain evidence="2 3">CA13</strain>
    </source>
</reference>
<evidence type="ECO:0000313" key="2">
    <source>
        <dbReference type="EMBL" id="TWT84262.1"/>
    </source>
</evidence>
<evidence type="ECO:0000256" key="1">
    <source>
        <dbReference type="SAM" id="Phobius"/>
    </source>
</evidence>
<feature type="transmembrane region" description="Helical" evidence="1">
    <location>
        <begin position="31"/>
        <end position="50"/>
    </location>
</feature>
<protein>
    <submittedName>
        <fullName evidence="2">Uncharacterized protein</fullName>
    </submittedName>
</protein>
<keyword evidence="3" id="KW-1185">Reference proteome</keyword>
<evidence type="ECO:0000313" key="3">
    <source>
        <dbReference type="Proteomes" id="UP000315010"/>
    </source>
</evidence>
<organism evidence="2 3">
    <name type="scientific">Novipirellula herctigrandis</name>
    <dbReference type="NCBI Taxonomy" id="2527986"/>
    <lineage>
        <taxon>Bacteria</taxon>
        <taxon>Pseudomonadati</taxon>
        <taxon>Planctomycetota</taxon>
        <taxon>Planctomycetia</taxon>
        <taxon>Pirellulales</taxon>
        <taxon>Pirellulaceae</taxon>
        <taxon>Novipirellula</taxon>
    </lineage>
</organism>
<gene>
    <name evidence="2" type="ORF">CA13_57380</name>
</gene>
<dbReference type="AlphaFoldDB" id="A0A5C5ZAA6"/>